<feature type="domain" description="MacB-like periplasmic core" evidence="9">
    <location>
        <begin position="85"/>
        <end position="289"/>
    </location>
</feature>
<dbReference type="Pfam" id="PF02687">
    <property type="entry name" value="FtsX"/>
    <property type="match status" value="1"/>
</dbReference>
<evidence type="ECO:0000256" key="7">
    <source>
        <dbReference type="SAM" id="Phobius"/>
    </source>
</evidence>
<dbReference type="GO" id="GO:0022857">
    <property type="term" value="F:transmembrane transporter activity"/>
    <property type="evidence" value="ECO:0007669"/>
    <property type="project" value="TreeGrafter"/>
</dbReference>
<evidence type="ECO:0000313" key="11">
    <source>
        <dbReference type="Proteomes" id="UP000567293"/>
    </source>
</evidence>
<keyword evidence="4 7" id="KW-1133">Transmembrane helix</keyword>
<dbReference type="InterPro" id="IPR003838">
    <property type="entry name" value="ABC3_permease_C"/>
</dbReference>
<evidence type="ECO:0000256" key="3">
    <source>
        <dbReference type="ARBA" id="ARBA00022692"/>
    </source>
</evidence>
<evidence type="ECO:0000256" key="5">
    <source>
        <dbReference type="ARBA" id="ARBA00023136"/>
    </source>
</evidence>
<dbReference type="PANTHER" id="PTHR30572:SF4">
    <property type="entry name" value="ABC TRANSPORTER PERMEASE YTRF"/>
    <property type="match status" value="1"/>
</dbReference>
<evidence type="ECO:0000256" key="2">
    <source>
        <dbReference type="ARBA" id="ARBA00022475"/>
    </source>
</evidence>
<keyword evidence="2" id="KW-1003">Cell membrane</keyword>
<organism evidence="10 11">
    <name type="scientific">Candidatus Acidiferrum panamense</name>
    <dbReference type="NCBI Taxonomy" id="2741543"/>
    <lineage>
        <taxon>Bacteria</taxon>
        <taxon>Pseudomonadati</taxon>
        <taxon>Acidobacteriota</taxon>
        <taxon>Terriglobia</taxon>
        <taxon>Candidatus Acidiferrales</taxon>
        <taxon>Candidatus Acidiferrum</taxon>
    </lineage>
</organism>
<dbReference type="InterPro" id="IPR025857">
    <property type="entry name" value="MacB_PCD"/>
</dbReference>
<name>A0A7V8NNP2_9BACT</name>
<evidence type="ECO:0000313" key="10">
    <source>
        <dbReference type="EMBL" id="MBA0084400.1"/>
    </source>
</evidence>
<feature type="transmembrane region" description="Helical" evidence="7">
    <location>
        <begin position="80"/>
        <end position="99"/>
    </location>
</feature>
<dbReference type="EMBL" id="JACDQQ010000518">
    <property type="protein sequence ID" value="MBA0084400.1"/>
    <property type="molecule type" value="Genomic_DNA"/>
</dbReference>
<reference evidence="10" key="1">
    <citation type="submission" date="2020-06" db="EMBL/GenBank/DDBJ databases">
        <title>Legume-microbial interactions unlock mineral nutrients during tropical forest succession.</title>
        <authorList>
            <person name="Epihov D.Z."/>
        </authorList>
    </citation>
    <scope>NUCLEOTIDE SEQUENCE [LARGE SCALE GENOMIC DNA]</scope>
    <source>
        <strain evidence="10">Pan2503</strain>
    </source>
</reference>
<accession>A0A7V8NNP2</accession>
<gene>
    <name evidence="10" type="ORF">HRJ53_05340</name>
</gene>
<evidence type="ECO:0000256" key="6">
    <source>
        <dbReference type="ARBA" id="ARBA00038076"/>
    </source>
</evidence>
<dbReference type="GO" id="GO:0005886">
    <property type="term" value="C:plasma membrane"/>
    <property type="evidence" value="ECO:0007669"/>
    <property type="project" value="UniProtKB-SubCell"/>
</dbReference>
<feature type="transmembrane region" description="Helical" evidence="7">
    <location>
        <begin position="423"/>
        <end position="445"/>
    </location>
</feature>
<comment type="similarity">
    <text evidence="6">Belongs to the ABC-4 integral membrane protein family.</text>
</comment>
<evidence type="ECO:0000259" key="9">
    <source>
        <dbReference type="Pfam" id="PF12704"/>
    </source>
</evidence>
<dbReference type="PANTHER" id="PTHR30572">
    <property type="entry name" value="MEMBRANE COMPONENT OF TRANSPORTER-RELATED"/>
    <property type="match status" value="1"/>
</dbReference>
<evidence type="ECO:0000256" key="4">
    <source>
        <dbReference type="ARBA" id="ARBA00022989"/>
    </source>
</evidence>
<keyword evidence="5 7" id="KW-0472">Membrane</keyword>
<dbReference type="AlphaFoldDB" id="A0A7V8NNP2"/>
<feature type="transmembrane region" description="Helical" evidence="7">
    <location>
        <begin position="392"/>
        <end position="411"/>
    </location>
</feature>
<evidence type="ECO:0000259" key="8">
    <source>
        <dbReference type="Pfam" id="PF02687"/>
    </source>
</evidence>
<sequence length="460" mass="48812">MGSQLVWSFRPVFLQADSLRIQTDWRVFAFTTAVTLLTGILFGVVPAVRTSIGDLGEVLKSGGGRGGTEVFTRSRLRSGLVVGQVALAIVALAGAGLFIRSMDHAEKTNPGFEAHNLFTFNFDLGSQRFAPDRGREFLRSMLARATNVPGVHSAALAASRPFAGGGLLGTLLKEGEDDPNRGLLALINEVSPGYFDTMRIPIIAGRGLTVFDRQGSAPVAVVSQALAQHFWPGENAIGKRFRLRIEANYIQVIGVSANSVVLAIGERPQPVAYLSVDQRYQSAMALVVRTDGKPSAVMPGVLKQVQSLNSNMALTNPRTIQEDIAAGLWAPRMGAALFGIFGLLAMALASVGIYGVMAYNVAQRTNEIGIRMAMGARPGDVRSLVVGHGMRLAAAGIAVGVVCGLVVTRLLETLLFNVQAYDPLTYASVSALIAAVAFVAGWLPARRAAGIDPVMALRVE</sequence>
<protein>
    <submittedName>
        <fullName evidence="10">ABC transporter permease</fullName>
    </submittedName>
</protein>
<keyword evidence="3 7" id="KW-0812">Transmembrane</keyword>
<dbReference type="Pfam" id="PF12704">
    <property type="entry name" value="MacB_PCD"/>
    <property type="match status" value="1"/>
</dbReference>
<feature type="transmembrane region" description="Helical" evidence="7">
    <location>
        <begin position="27"/>
        <end position="48"/>
    </location>
</feature>
<comment type="subcellular location">
    <subcellularLocation>
        <location evidence="1">Cell membrane</location>
        <topology evidence="1">Multi-pass membrane protein</topology>
    </subcellularLocation>
</comment>
<evidence type="ECO:0000256" key="1">
    <source>
        <dbReference type="ARBA" id="ARBA00004651"/>
    </source>
</evidence>
<dbReference type="Proteomes" id="UP000567293">
    <property type="component" value="Unassembled WGS sequence"/>
</dbReference>
<proteinExistence type="inferred from homology"/>
<feature type="transmembrane region" description="Helical" evidence="7">
    <location>
        <begin position="336"/>
        <end position="362"/>
    </location>
</feature>
<feature type="domain" description="ABC3 transporter permease C-terminal" evidence="8">
    <location>
        <begin position="340"/>
        <end position="453"/>
    </location>
</feature>
<comment type="caution">
    <text evidence="10">The sequence shown here is derived from an EMBL/GenBank/DDBJ whole genome shotgun (WGS) entry which is preliminary data.</text>
</comment>
<dbReference type="InterPro" id="IPR050250">
    <property type="entry name" value="Macrolide_Exporter_MacB"/>
</dbReference>
<keyword evidence="11" id="KW-1185">Reference proteome</keyword>